<dbReference type="GO" id="GO:0012505">
    <property type="term" value="C:endomembrane system"/>
    <property type="evidence" value="ECO:0007669"/>
    <property type="project" value="UniProtKB-SubCell"/>
</dbReference>
<dbReference type="InterPro" id="IPR010610">
    <property type="entry name" value="EryCIII-like_C"/>
</dbReference>
<dbReference type="OrthoDB" id="5835829at2759"/>
<feature type="domain" description="Erythromycin biosynthesis protein CIII-like C-terminal" evidence="6">
    <location>
        <begin position="396"/>
        <end position="497"/>
    </location>
</feature>
<dbReference type="Gene3D" id="3.40.50.2000">
    <property type="entry name" value="Glycogen Phosphorylase B"/>
    <property type="match status" value="2"/>
</dbReference>
<dbReference type="PANTHER" id="PTHR48050:SF27">
    <property type="entry name" value="GLUCOSYLTRANSFERASE, PUTATIVE (AFU_ORTHOLOGUE AFUA_7G04880)-RELATED"/>
    <property type="match status" value="1"/>
</dbReference>
<organism evidence="7 8">
    <name type="scientific">Penicillium angulare</name>
    <dbReference type="NCBI Taxonomy" id="116970"/>
    <lineage>
        <taxon>Eukaryota</taxon>
        <taxon>Fungi</taxon>
        <taxon>Dikarya</taxon>
        <taxon>Ascomycota</taxon>
        <taxon>Pezizomycotina</taxon>
        <taxon>Eurotiomycetes</taxon>
        <taxon>Eurotiomycetidae</taxon>
        <taxon>Eurotiales</taxon>
        <taxon>Aspergillaceae</taxon>
        <taxon>Penicillium</taxon>
    </lineage>
</organism>
<evidence type="ECO:0000259" key="5">
    <source>
        <dbReference type="Pfam" id="PF03033"/>
    </source>
</evidence>
<dbReference type="GO" id="GO:0005975">
    <property type="term" value="P:carbohydrate metabolic process"/>
    <property type="evidence" value="ECO:0007669"/>
    <property type="project" value="InterPro"/>
</dbReference>
<dbReference type="FunFam" id="3.40.50.2000:FF:000100">
    <property type="entry name" value="Glycosyltransferase family 1 protein"/>
    <property type="match status" value="1"/>
</dbReference>
<keyword evidence="2" id="KW-0808">Transferase</keyword>
<dbReference type="InterPro" id="IPR004276">
    <property type="entry name" value="GlycoTrans_28_N"/>
</dbReference>
<reference evidence="7" key="1">
    <citation type="submission" date="2022-11" db="EMBL/GenBank/DDBJ databases">
        <authorList>
            <person name="Petersen C."/>
        </authorList>
    </citation>
    <scope>NUCLEOTIDE SEQUENCE</scope>
    <source>
        <strain evidence="7">IBT 30069</strain>
    </source>
</reference>
<feature type="compositionally biased region" description="Polar residues" evidence="4">
    <location>
        <begin position="640"/>
        <end position="655"/>
    </location>
</feature>
<feature type="domain" description="Glycosyltransferase family 28 N-terminal" evidence="5">
    <location>
        <begin position="90"/>
        <end position="238"/>
    </location>
</feature>
<evidence type="ECO:0000259" key="6">
    <source>
        <dbReference type="Pfam" id="PF06722"/>
    </source>
</evidence>
<protein>
    <recommendedName>
        <fullName evidence="9">Glycosyltransferase family 28 N-terminal domain-containing protein</fullName>
    </recommendedName>
</protein>
<reference evidence="7" key="2">
    <citation type="journal article" date="2023" name="IMA Fungus">
        <title>Comparative genomic study of the Penicillium genus elucidates a diverse pangenome and 15 lateral gene transfer events.</title>
        <authorList>
            <person name="Petersen C."/>
            <person name="Sorensen T."/>
            <person name="Nielsen M.R."/>
            <person name="Sondergaard T.E."/>
            <person name="Sorensen J.L."/>
            <person name="Fitzpatrick D.A."/>
            <person name="Frisvad J.C."/>
            <person name="Nielsen K.L."/>
        </authorList>
    </citation>
    <scope>NUCLEOTIDE SEQUENCE</scope>
    <source>
        <strain evidence="7">IBT 30069</strain>
    </source>
</reference>
<evidence type="ECO:0000313" key="7">
    <source>
        <dbReference type="EMBL" id="KAJ5113421.1"/>
    </source>
</evidence>
<evidence type="ECO:0008006" key="9">
    <source>
        <dbReference type="Google" id="ProtNLM"/>
    </source>
</evidence>
<dbReference type="Proteomes" id="UP001149165">
    <property type="component" value="Unassembled WGS sequence"/>
</dbReference>
<evidence type="ECO:0000256" key="2">
    <source>
        <dbReference type="ARBA" id="ARBA00022679"/>
    </source>
</evidence>
<feature type="compositionally biased region" description="Basic and acidic residues" evidence="4">
    <location>
        <begin position="657"/>
        <end position="666"/>
    </location>
</feature>
<dbReference type="EMBL" id="JAPQKH010000002">
    <property type="protein sequence ID" value="KAJ5113421.1"/>
    <property type="molecule type" value="Genomic_DNA"/>
</dbReference>
<dbReference type="Pfam" id="PF03033">
    <property type="entry name" value="Glyco_transf_28"/>
    <property type="match status" value="1"/>
</dbReference>
<name>A0A9W9G7F3_9EURO</name>
<proteinExistence type="predicted"/>
<keyword evidence="3" id="KW-0443">Lipid metabolism</keyword>
<feature type="region of interest" description="Disordered" evidence="4">
    <location>
        <begin position="630"/>
        <end position="668"/>
    </location>
</feature>
<dbReference type="FunFam" id="3.40.50.2000:FF:000009">
    <property type="entry name" value="Sterol 3-beta-glucosyltransferase UGT80A2"/>
    <property type="match status" value="1"/>
</dbReference>
<dbReference type="AlphaFoldDB" id="A0A9W9G7F3"/>
<dbReference type="Pfam" id="PF06722">
    <property type="entry name" value="EryCIII-like_C"/>
    <property type="match status" value="1"/>
</dbReference>
<dbReference type="SUPFAM" id="SSF53756">
    <property type="entry name" value="UDP-Glycosyltransferase/glycogen phosphorylase"/>
    <property type="match status" value="1"/>
</dbReference>
<evidence type="ECO:0000313" key="8">
    <source>
        <dbReference type="Proteomes" id="UP001149165"/>
    </source>
</evidence>
<dbReference type="PANTHER" id="PTHR48050">
    <property type="entry name" value="STEROL 3-BETA-GLUCOSYLTRANSFERASE"/>
    <property type="match status" value="1"/>
</dbReference>
<evidence type="ECO:0000256" key="4">
    <source>
        <dbReference type="SAM" id="MobiDB-lite"/>
    </source>
</evidence>
<dbReference type="GO" id="GO:0006629">
    <property type="term" value="P:lipid metabolic process"/>
    <property type="evidence" value="ECO:0007669"/>
    <property type="project" value="UniProtKB-KW"/>
</dbReference>
<evidence type="ECO:0000256" key="1">
    <source>
        <dbReference type="ARBA" id="ARBA00004184"/>
    </source>
</evidence>
<dbReference type="CDD" id="cd03784">
    <property type="entry name" value="GT1_Gtf-like"/>
    <property type="match status" value="1"/>
</dbReference>
<comment type="caution">
    <text evidence="7">The sequence shown here is derived from an EMBL/GenBank/DDBJ whole genome shotgun (WGS) entry which is preliminary data.</text>
</comment>
<dbReference type="GO" id="GO:0016906">
    <property type="term" value="F:sterol 3-beta-glucosyltransferase activity"/>
    <property type="evidence" value="ECO:0007669"/>
    <property type="project" value="UniProtKB-ARBA"/>
</dbReference>
<evidence type="ECO:0000256" key="3">
    <source>
        <dbReference type="ARBA" id="ARBA00023098"/>
    </source>
</evidence>
<comment type="subcellular location">
    <subcellularLocation>
        <location evidence="1">Endomembrane system</location>
        <topology evidence="1">Peripheral membrane protein</topology>
    </subcellularLocation>
</comment>
<keyword evidence="8" id="KW-1185">Reference proteome</keyword>
<gene>
    <name evidence="7" type="ORF">N7456_001955</name>
</gene>
<dbReference type="InterPro" id="IPR050426">
    <property type="entry name" value="Glycosyltransferase_28"/>
</dbReference>
<dbReference type="InterPro" id="IPR002213">
    <property type="entry name" value="UDP_glucos_trans"/>
</dbReference>
<sequence length="824" mass="90349">MAAPQSGPDSASEVQVAPPYSRYVEEELALETGRVHGNGRIDINLESRVARALAHIIDAQQEDIQNPPPHYDHIDAIQVDSYDFPLRLNIVIQIVGSRGDVQPFIALGTALKRYGHRVRIATHDTFATFVRDHGLEFYPIGGDPAELMAYMVKNPGLIPRMETLRGGEVKKKQVMIATMLDGCWRSCIEDDPVTQEPFVADAIIANPPSFAHIHCAQALGIPVHLMFTMPWSSTKAFPHPLANLSSASMNPRTANWVSYGVVEWLTWQGLGAVINQWRASIHLSPVPNMEGPCLAEVLKVPFTYCWSPALIPKPQDWGSHIDICGFLFRDAPTYSPPVELEKFLQLGEPPVYIGFGSIVVSDPERLIQTILSAVSKLGIRAIISKGWSEISGPPSSNIYYIEDCPHEWLFQHVAAVVHHGGSGTTACGLSNSRPTAIVPFFGDQPFWGNMVARAGAGPKPIPYASLTIENLAAAITYCLTTEAKAAAEAISIKMRTESGVQAAVNSFHRHLPSDRMGCDLTRTQAAVLRYKKGNHTLKLSALAAQILIKHGKVEAKNIRWYAYFYFSKFDILHGGMMITDHDISFLYSYQSNPIIVENRRWDPVTGVFSATMSTTSDLVLSTTEMVTKPYKEYRDARGSRPNSPRNSITRSQTDLGTHVDNEESQKGRVTAGRMVGATLKGLGKFTGVCLRGAAVDIPHAAAEGFRQLPQLYGEKPKEYGPVKDWKSGIIVGGRNLVDGMSEGLSGLITQPIKGAKEDGALGAMKGLAKGTAGLATKIPSGEIYGPASFLDNDDLIWFYDSLTWIDGLPLSWNRQEPRDIVPRE</sequence>
<accession>A0A9W9G7F3</accession>